<dbReference type="EMBL" id="ABJB010482972">
    <property type="status" value="NOT_ANNOTATED_CDS"/>
    <property type="molecule type" value="Genomic_DNA"/>
</dbReference>
<dbReference type="PaxDb" id="6945-B7PNK7"/>
<dbReference type="Proteomes" id="UP000001555">
    <property type="component" value="Unassembled WGS sequence"/>
</dbReference>
<dbReference type="AlphaFoldDB" id="B7PNK7"/>
<dbReference type="EMBL" id="DS753564">
    <property type="protein sequence ID" value="EEC08179.1"/>
    <property type="molecule type" value="Genomic_DNA"/>
</dbReference>
<evidence type="ECO:0000313" key="2">
    <source>
        <dbReference type="EMBL" id="EEC08179.1"/>
    </source>
</evidence>
<sequence>EPEVTTQRTHPEMRDAKKKKKTVCKDRTKLKSRKRKGRRKKSKREVREGARVEGHGGGPNNAERRRRPTKKTKSGGQGHQYRGRAVSPS</sequence>
<evidence type="ECO:0000256" key="1">
    <source>
        <dbReference type="SAM" id="MobiDB-lite"/>
    </source>
</evidence>
<dbReference type="HOGENOM" id="CLU_2461067_0_0_1"/>
<feature type="region of interest" description="Disordered" evidence="1">
    <location>
        <begin position="1"/>
        <end position="89"/>
    </location>
</feature>
<evidence type="ECO:0000313" key="4">
    <source>
        <dbReference type="Proteomes" id="UP000001555"/>
    </source>
</evidence>
<protein>
    <submittedName>
        <fullName evidence="2 3">Uncharacterized protein</fullName>
    </submittedName>
</protein>
<reference evidence="3" key="2">
    <citation type="submission" date="2020-05" db="UniProtKB">
        <authorList>
            <consortium name="EnsemblMetazoa"/>
        </authorList>
    </citation>
    <scope>IDENTIFICATION</scope>
    <source>
        <strain evidence="3">wikel</strain>
    </source>
</reference>
<keyword evidence="4" id="KW-1185">Reference proteome</keyword>
<dbReference type="VEuPathDB" id="VectorBase:ISCI005247"/>
<proteinExistence type="predicted"/>
<name>B7PNK7_IXOSC</name>
<feature type="non-terminal residue" evidence="2">
    <location>
        <position position="1"/>
    </location>
</feature>
<feature type="non-terminal residue" evidence="2">
    <location>
        <position position="89"/>
    </location>
</feature>
<gene>
    <name evidence="2" type="ORF">IscW_ISCW005247</name>
</gene>
<organism>
    <name type="scientific">Ixodes scapularis</name>
    <name type="common">Black-legged tick</name>
    <name type="synonym">Deer tick</name>
    <dbReference type="NCBI Taxonomy" id="6945"/>
    <lineage>
        <taxon>Eukaryota</taxon>
        <taxon>Metazoa</taxon>
        <taxon>Ecdysozoa</taxon>
        <taxon>Arthropoda</taxon>
        <taxon>Chelicerata</taxon>
        <taxon>Arachnida</taxon>
        <taxon>Acari</taxon>
        <taxon>Parasitiformes</taxon>
        <taxon>Ixodida</taxon>
        <taxon>Ixodoidea</taxon>
        <taxon>Ixodidae</taxon>
        <taxon>Ixodinae</taxon>
        <taxon>Ixodes</taxon>
    </lineage>
</organism>
<feature type="compositionally biased region" description="Basic and acidic residues" evidence="1">
    <location>
        <begin position="45"/>
        <end position="54"/>
    </location>
</feature>
<dbReference type="EnsemblMetazoa" id="ISCW005247-RA">
    <property type="protein sequence ID" value="ISCW005247-PA"/>
    <property type="gene ID" value="ISCW005247"/>
</dbReference>
<evidence type="ECO:0000313" key="3">
    <source>
        <dbReference type="EnsemblMetazoa" id="ISCW005247-PA"/>
    </source>
</evidence>
<dbReference type="VEuPathDB" id="VectorBase:ISCW005247"/>
<accession>B7PNK7</accession>
<feature type="compositionally biased region" description="Basic residues" evidence="1">
    <location>
        <begin position="64"/>
        <end position="73"/>
    </location>
</feature>
<reference evidence="2 4" key="1">
    <citation type="submission" date="2008-03" db="EMBL/GenBank/DDBJ databases">
        <title>Annotation of Ixodes scapularis.</title>
        <authorList>
            <consortium name="Ixodes scapularis Genome Project Consortium"/>
            <person name="Caler E."/>
            <person name="Hannick L.I."/>
            <person name="Bidwell S."/>
            <person name="Joardar V."/>
            <person name="Thiagarajan M."/>
            <person name="Amedeo P."/>
            <person name="Galinsky K.J."/>
            <person name="Schobel S."/>
            <person name="Inman J."/>
            <person name="Hostetler J."/>
            <person name="Miller J."/>
            <person name="Hammond M."/>
            <person name="Megy K."/>
            <person name="Lawson D."/>
            <person name="Kodira C."/>
            <person name="Sutton G."/>
            <person name="Meyer J."/>
            <person name="Hill C.A."/>
            <person name="Birren B."/>
            <person name="Nene V."/>
            <person name="Collins F."/>
            <person name="Alarcon-Chaidez F."/>
            <person name="Wikel S."/>
            <person name="Strausberg R."/>
        </authorList>
    </citation>
    <scope>NUCLEOTIDE SEQUENCE [LARGE SCALE GENOMIC DNA]</scope>
    <source>
        <strain evidence="4">Wikel</strain>
        <strain evidence="2">Wikel colony</strain>
    </source>
</reference>
<dbReference type="InParanoid" id="B7PNK7"/>
<feature type="compositionally biased region" description="Basic residues" evidence="1">
    <location>
        <begin position="30"/>
        <end position="44"/>
    </location>
</feature>